<feature type="transmembrane region" description="Helical" evidence="2">
    <location>
        <begin position="142"/>
        <end position="164"/>
    </location>
</feature>
<evidence type="ECO:0000313" key="3">
    <source>
        <dbReference type="EMBL" id="HIU21327.1"/>
    </source>
</evidence>
<dbReference type="EMBL" id="DVMN01000063">
    <property type="protein sequence ID" value="HIU21327.1"/>
    <property type="molecule type" value="Genomic_DNA"/>
</dbReference>
<reference evidence="3" key="2">
    <citation type="journal article" date="2021" name="PeerJ">
        <title>Extensive microbial diversity within the chicken gut microbiome revealed by metagenomics and culture.</title>
        <authorList>
            <person name="Gilroy R."/>
            <person name="Ravi A."/>
            <person name="Getino M."/>
            <person name="Pursley I."/>
            <person name="Horton D.L."/>
            <person name="Alikhan N.F."/>
            <person name="Baker D."/>
            <person name="Gharbi K."/>
            <person name="Hall N."/>
            <person name="Watson M."/>
            <person name="Adriaenssens E.M."/>
            <person name="Foster-Nyarko E."/>
            <person name="Jarju S."/>
            <person name="Secka A."/>
            <person name="Antonio M."/>
            <person name="Oren A."/>
            <person name="Chaudhuri R.R."/>
            <person name="La Ragione R."/>
            <person name="Hildebrand F."/>
            <person name="Pallen M.J."/>
        </authorList>
    </citation>
    <scope>NUCLEOTIDE SEQUENCE</scope>
    <source>
        <strain evidence="3">1063</strain>
    </source>
</reference>
<evidence type="ECO:0000313" key="4">
    <source>
        <dbReference type="Proteomes" id="UP000824088"/>
    </source>
</evidence>
<feature type="region of interest" description="Disordered" evidence="1">
    <location>
        <begin position="219"/>
        <end position="310"/>
    </location>
</feature>
<sequence length="310" mass="33003">MDEKVSADDVHGRGTDAADAALTTDVGTDAVSDGQSGKKPVKKHRKKRNLWAIKITVVTLVLSAFISFLTEITSSAGNIVVTVILLLFIVMAGILFDGIGVAVTSCDITPIVSMASRKVYGAKTAMWLVKNNEKVSSVCNDVVGDIISIISGSCGAAIVIAITVNLNETWQQWLSIGVSALISAVMVGGKAFLKNVAISNSKEFVMFVARIVGVFHPEERRRKKQQAEKRKKYENAAKAESTNGAAPSDRSSKRAQSAKASAKPDKVIAERKNAAGKTDTNPAERQYDAEEVGTADSRKKSDADTDADAT</sequence>
<reference evidence="3" key="1">
    <citation type="submission" date="2020-10" db="EMBL/GenBank/DDBJ databases">
        <authorList>
            <person name="Gilroy R."/>
        </authorList>
    </citation>
    <scope>NUCLEOTIDE SEQUENCE</scope>
    <source>
        <strain evidence="3">1063</strain>
    </source>
</reference>
<comment type="caution">
    <text evidence="3">The sequence shown here is derived from an EMBL/GenBank/DDBJ whole genome shotgun (WGS) entry which is preliminary data.</text>
</comment>
<name>A0A9D1HSR4_9FIRM</name>
<proteinExistence type="predicted"/>
<dbReference type="Proteomes" id="UP000824088">
    <property type="component" value="Unassembled WGS sequence"/>
</dbReference>
<gene>
    <name evidence="3" type="ORF">IAD51_03710</name>
</gene>
<feature type="transmembrane region" description="Helical" evidence="2">
    <location>
        <begin position="51"/>
        <end position="70"/>
    </location>
</feature>
<keyword evidence="2" id="KW-0472">Membrane</keyword>
<dbReference type="AlphaFoldDB" id="A0A9D1HSR4"/>
<keyword evidence="2" id="KW-0812">Transmembrane</keyword>
<feature type="compositionally biased region" description="Basic and acidic residues" evidence="1">
    <location>
        <begin position="219"/>
        <end position="237"/>
    </location>
</feature>
<feature type="transmembrane region" description="Helical" evidence="2">
    <location>
        <begin position="76"/>
        <end position="96"/>
    </location>
</feature>
<evidence type="ECO:0000256" key="2">
    <source>
        <dbReference type="SAM" id="Phobius"/>
    </source>
</evidence>
<accession>A0A9D1HSR4</accession>
<feature type="transmembrane region" description="Helical" evidence="2">
    <location>
        <begin position="170"/>
        <end position="193"/>
    </location>
</feature>
<organism evidence="3 4">
    <name type="scientific">Candidatus Limadaptatus stercorigallinarum</name>
    <dbReference type="NCBI Taxonomy" id="2840845"/>
    <lineage>
        <taxon>Bacteria</taxon>
        <taxon>Bacillati</taxon>
        <taxon>Bacillota</taxon>
        <taxon>Clostridia</taxon>
        <taxon>Eubacteriales</taxon>
        <taxon>Candidatus Limadaptatus</taxon>
    </lineage>
</organism>
<keyword evidence="2" id="KW-1133">Transmembrane helix</keyword>
<protein>
    <submittedName>
        <fullName evidence="3">Uncharacterized protein</fullName>
    </submittedName>
</protein>
<evidence type="ECO:0000256" key="1">
    <source>
        <dbReference type="SAM" id="MobiDB-lite"/>
    </source>
</evidence>
<feature type="compositionally biased region" description="Basic and acidic residues" evidence="1">
    <location>
        <begin position="262"/>
        <end position="273"/>
    </location>
</feature>